<protein>
    <submittedName>
        <fullName evidence="2">Uncharacterized protein</fullName>
    </submittedName>
</protein>
<proteinExistence type="predicted"/>
<reference evidence="2" key="1">
    <citation type="submission" date="2018-05" db="EMBL/GenBank/DDBJ databases">
        <authorList>
            <person name="Lanie J.A."/>
            <person name="Ng W.-L."/>
            <person name="Kazmierczak K.M."/>
            <person name="Andrzejewski T.M."/>
            <person name="Davidsen T.M."/>
            <person name="Wayne K.J."/>
            <person name="Tettelin H."/>
            <person name="Glass J.I."/>
            <person name="Rusch D."/>
            <person name="Podicherti R."/>
            <person name="Tsui H.-C.T."/>
            <person name="Winkler M.E."/>
        </authorList>
    </citation>
    <scope>NUCLEOTIDE SEQUENCE</scope>
</reference>
<organism evidence="2">
    <name type="scientific">marine metagenome</name>
    <dbReference type="NCBI Taxonomy" id="408172"/>
    <lineage>
        <taxon>unclassified sequences</taxon>
        <taxon>metagenomes</taxon>
        <taxon>ecological metagenomes</taxon>
    </lineage>
</organism>
<dbReference type="AlphaFoldDB" id="A0A382UCN0"/>
<evidence type="ECO:0000313" key="2">
    <source>
        <dbReference type="EMBL" id="SVD31842.1"/>
    </source>
</evidence>
<accession>A0A382UCN0</accession>
<name>A0A382UCN0_9ZZZZ</name>
<gene>
    <name evidence="2" type="ORF">METZ01_LOCUS384696</name>
</gene>
<evidence type="ECO:0000256" key="1">
    <source>
        <dbReference type="SAM" id="MobiDB-lite"/>
    </source>
</evidence>
<dbReference type="GO" id="GO:0016787">
    <property type="term" value="F:hydrolase activity"/>
    <property type="evidence" value="ECO:0007669"/>
    <property type="project" value="InterPro"/>
</dbReference>
<dbReference type="PANTHER" id="PTHR43064">
    <property type="entry name" value="PHOSPHORIBOSYLAMINOIMIDAZOLE CARBOXYLASE-RELATED"/>
    <property type="match status" value="1"/>
</dbReference>
<sequence length="119" mass="12878">MNRGDRIGIDEAVLCDSKSDKDLIYILEGAIERNYSLLLTRLFEASFDRLPVDIKKNIDYDAVSATGFVGPLKEIKESPSVAIVTAGTSDNCVAREASRTLRHAGEPSTSFDDLGVAGL</sequence>
<feature type="region of interest" description="Disordered" evidence="1">
    <location>
        <begin position="99"/>
        <end position="119"/>
    </location>
</feature>
<dbReference type="EMBL" id="UINC01143109">
    <property type="protein sequence ID" value="SVD31842.1"/>
    <property type="molecule type" value="Genomic_DNA"/>
</dbReference>
<feature type="non-terminal residue" evidence="2">
    <location>
        <position position="119"/>
    </location>
</feature>
<dbReference type="PANTHER" id="PTHR43064:SF1">
    <property type="entry name" value="SLL1489 PROTEIN"/>
    <property type="match status" value="1"/>
</dbReference>
<dbReference type="InterPro" id="IPR039476">
    <property type="entry name" value="P2CMN_synthase_LarB"/>
</dbReference>